<organism evidence="7 8">
    <name type="scientific">Microbacterium marinilacus</name>
    <dbReference type="NCBI Taxonomy" id="415209"/>
    <lineage>
        <taxon>Bacteria</taxon>
        <taxon>Bacillati</taxon>
        <taxon>Actinomycetota</taxon>
        <taxon>Actinomycetes</taxon>
        <taxon>Micrococcales</taxon>
        <taxon>Microbacteriaceae</taxon>
        <taxon>Microbacterium</taxon>
    </lineage>
</organism>
<dbReference type="RefSeq" id="WP_221855713.1">
    <property type="nucleotide sequence ID" value="NZ_BAAAYV010000005.1"/>
</dbReference>
<evidence type="ECO:0000256" key="3">
    <source>
        <dbReference type="ARBA" id="ARBA00022989"/>
    </source>
</evidence>
<proteinExistence type="predicted"/>
<dbReference type="Proteomes" id="UP001410795">
    <property type="component" value="Unassembled WGS sequence"/>
</dbReference>
<dbReference type="InterPro" id="IPR013525">
    <property type="entry name" value="ABC2_TM"/>
</dbReference>
<evidence type="ECO:0000256" key="4">
    <source>
        <dbReference type="ARBA" id="ARBA00023136"/>
    </source>
</evidence>
<feature type="transmembrane region" description="Helical" evidence="5">
    <location>
        <begin position="519"/>
        <end position="542"/>
    </location>
</feature>
<dbReference type="InterPro" id="IPR023908">
    <property type="entry name" value="xxxLxxG_rpt"/>
</dbReference>
<evidence type="ECO:0000256" key="2">
    <source>
        <dbReference type="ARBA" id="ARBA00022692"/>
    </source>
</evidence>
<feature type="transmembrane region" description="Helical" evidence="5">
    <location>
        <begin position="549"/>
        <end position="568"/>
    </location>
</feature>
<dbReference type="InterPro" id="IPR017501">
    <property type="entry name" value="Phage_infect_YhgE_C"/>
</dbReference>
<dbReference type="InterPro" id="IPR017500">
    <property type="entry name" value="Phage_infect_YhgE_N"/>
</dbReference>
<feature type="transmembrane region" description="Helical" evidence="5">
    <location>
        <begin position="607"/>
        <end position="625"/>
    </location>
</feature>
<feature type="transmembrane region" description="Helical" evidence="5">
    <location>
        <begin position="488"/>
        <end position="513"/>
    </location>
</feature>
<dbReference type="NCBIfam" id="TIGR03062">
    <property type="entry name" value="pip_yhgE_Cterm"/>
    <property type="match status" value="1"/>
</dbReference>
<evidence type="ECO:0000259" key="6">
    <source>
        <dbReference type="Pfam" id="PF12698"/>
    </source>
</evidence>
<dbReference type="EMBL" id="BAAAYV010000005">
    <property type="protein sequence ID" value="GAA3651374.1"/>
    <property type="molecule type" value="Genomic_DNA"/>
</dbReference>
<keyword evidence="4 5" id="KW-0472">Membrane</keyword>
<dbReference type="PANTHER" id="PTHR43077:SF5">
    <property type="entry name" value="PHAGE INFECTION PROTEIN"/>
    <property type="match status" value="1"/>
</dbReference>
<sequence>MTFLTLVRTELKRLVATPMAAVALTALMLVPVLYAGLYLWGNDDPYGNLHDVPVALVVQDEGTTSSDAELAGDGSDESDDELVVYGDEVRDQLLDDGTVGWDVVSADAARDGLRVGTYDFVVTLGPEFSDDLVSAAGDDPRQAVIELTTNDANSYLAGTIADQVTAAVKASLTREVGEEAARTLLDGIATIRSSIADAADGARQLADGADSAKSGADTLADGAGTAADGAAALAAGLATLDDNTRDLPAQTQQLADGARQVADGNAQLSGTVQPIADEVARAVADAPSDDDIRSRLDGVGLTSDQVKAVLGIVTPVRDDLESANDRVQSAADDIAALADGSAAVADGTAQLAAATPALADGIASADQGAASLSSGTRQLADGSDTLASGLADLDSGAAELRDGLASGLDRIPDQDEDERSTAAAAIADPVRVQDADVAEASSYGAGMAPFFISLSAWIGIYALFLIVKPYSKRAVTALRRPLPIAAAAWTTPAVLGAVQMVAVFGIITVALGYSVAHPWGMVGFMALTSATYAAIILTLNLLLGSVGQFLGLVLMVLQLVSAGGTFPWQTLPPLLRTLHEALPMSHAVDGIRQLMYGGDLERAQADALFLAVWLIGSLVVAYLSTLRMTRTRTMRDLRPSLIG</sequence>
<keyword evidence="3 5" id="KW-1133">Transmembrane helix</keyword>
<protein>
    <submittedName>
        <fullName evidence="7">YhgE/Pip domain-containing protein</fullName>
    </submittedName>
</protein>
<dbReference type="InterPro" id="IPR051328">
    <property type="entry name" value="T7SS_ABC-Transporter"/>
</dbReference>
<evidence type="ECO:0000313" key="8">
    <source>
        <dbReference type="Proteomes" id="UP001410795"/>
    </source>
</evidence>
<feature type="transmembrane region" description="Helical" evidence="5">
    <location>
        <begin position="21"/>
        <end position="40"/>
    </location>
</feature>
<feature type="domain" description="ABC-2 type transporter transmembrane" evidence="6">
    <location>
        <begin position="428"/>
        <end position="622"/>
    </location>
</feature>
<evidence type="ECO:0000313" key="7">
    <source>
        <dbReference type="EMBL" id="GAA3651374.1"/>
    </source>
</evidence>
<evidence type="ECO:0000256" key="1">
    <source>
        <dbReference type="ARBA" id="ARBA00004141"/>
    </source>
</evidence>
<name>A0ABP7B6V6_9MICO</name>
<dbReference type="NCBIfam" id="TIGR03061">
    <property type="entry name" value="pip_yhgE_Nterm"/>
    <property type="match status" value="1"/>
</dbReference>
<dbReference type="SUPFAM" id="SSF58104">
    <property type="entry name" value="Methyl-accepting chemotaxis protein (MCP) signaling domain"/>
    <property type="match status" value="1"/>
</dbReference>
<dbReference type="Pfam" id="PF12698">
    <property type="entry name" value="ABC2_membrane_3"/>
    <property type="match status" value="1"/>
</dbReference>
<keyword evidence="2 5" id="KW-0812">Transmembrane</keyword>
<keyword evidence="8" id="KW-1185">Reference proteome</keyword>
<feature type="transmembrane region" description="Helical" evidence="5">
    <location>
        <begin position="447"/>
        <end position="467"/>
    </location>
</feature>
<accession>A0ABP7B6V6</accession>
<comment type="subcellular location">
    <subcellularLocation>
        <location evidence="1">Membrane</location>
        <topology evidence="1">Multi-pass membrane protein</topology>
    </subcellularLocation>
</comment>
<reference evidence="8" key="1">
    <citation type="journal article" date="2019" name="Int. J. Syst. Evol. Microbiol.">
        <title>The Global Catalogue of Microorganisms (GCM) 10K type strain sequencing project: providing services to taxonomists for standard genome sequencing and annotation.</title>
        <authorList>
            <consortium name="The Broad Institute Genomics Platform"/>
            <consortium name="The Broad Institute Genome Sequencing Center for Infectious Disease"/>
            <person name="Wu L."/>
            <person name="Ma J."/>
        </authorList>
    </citation>
    <scope>NUCLEOTIDE SEQUENCE [LARGE SCALE GENOMIC DNA]</scope>
    <source>
        <strain evidence="8">JCM 16546</strain>
    </source>
</reference>
<dbReference type="Gene3D" id="1.10.287.950">
    <property type="entry name" value="Methyl-accepting chemotaxis protein"/>
    <property type="match status" value="2"/>
</dbReference>
<dbReference type="PANTHER" id="PTHR43077">
    <property type="entry name" value="TRANSPORT PERMEASE YVFS-RELATED"/>
    <property type="match status" value="1"/>
</dbReference>
<gene>
    <name evidence="7" type="ORF">GCM10022202_08810</name>
</gene>
<evidence type="ECO:0000256" key="5">
    <source>
        <dbReference type="SAM" id="Phobius"/>
    </source>
</evidence>
<dbReference type="NCBIfam" id="TIGR03057">
    <property type="entry name" value="xxxLxxG_by_4"/>
    <property type="match status" value="2"/>
</dbReference>
<comment type="caution">
    <text evidence="7">The sequence shown here is derived from an EMBL/GenBank/DDBJ whole genome shotgun (WGS) entry which is preliminary data.</text>
</comment>